<dbReference type="OrthoDB" id="9785420at2"/>
<feature type="binding site" evidence="2">
    <location>
        <position position="104"/>
    </location>
    <ligand>
        <name>Zn(2+)</name>
        <dbReference type="ChEBI" id="CHEBI:29105"/>
        <label>2</label>
    </ligand>
</feature>
<evidence type="ECO:0000256" key="2">
    <source>
        <dbReference type="PIRSR" id="PIRSR015853-2"/>
    </source>
</evidence>
<feature type="binding site" evidence="2">
    <location>
        <position position="59"/>
    </location>
    <ligand>
        <name>Zn(2+)</name>
        <dbReference type="ChEBI" id="CHEBI:29105"/>
        <label>2</label>
    </ligand>
</feature>
<dbReference type="Gene3D" id="3.30.1360.130">
    <property type="entry name" value="Dipeptide transport protein"/>
    <property type="match status" value="1"/>
</dbReference>
<reference evidence="3 4" key="1">
    <citation type="submission" date="2019-01" db="EMBL/GenBank/DDBJ databases">
        <title>Draft genomes of a novel of Aminipila strains.</title>
        <authorList>
            <person name="Ma S."/>
        </authorList>
    </citation>
    <scope>NUCLEOTIDE SEQUENCE [LARGE SCALE GENOMIC DNA]</scope>
    <source>
        <strain evidence="4">JN-39</strain>
    </source>
</reference>
<dbReference type="EMBL" id="CP035281">
    <property type="protein sequence ID" value="QAT42977.1"/>
    <property type="molecule type" value="Genomic_DNA"/>
</dbReference>
<dbReference type="GO" id="GO:0046872">
    <property type="term" value="F:metal ion binding"/>
    <property type="evidence" value="ECO:0007669"/>
    <property type="project" value="UniProtKB-KW"/>
</dbReference>
<keyword evidence="2" id="KW-0479">Metal-binding</keyword>
<dbReference type="InterPro" id="IPR027476">
    <property type="entry name" value="DppA_N"/>
</dbReference>
<dbReference type="KEGG" id="amij:EQM06_06855"/>
<name>A0A410PVL7_9FIRM</name>
<dbReference type="CDD" id="cd08770">
    <property type="entry name" value="DAP_dppA_3"/>
    <property type="match status" value="1"/>
</dbReference>
<dbReference type="PIRSF" id="PIRSF015853">
    <property type="entry name" value="Pep_DppA"/>
    <property type="match status" value="1"/>
</dbReference>
<proteinExistence type="predicted"/>
<keyword evidence="4" id="KW-1185">Reference proteome</keyword>
<dbReference type="InterPro" id="IPR007035">
    <property type="entry name" value="Peptidase_M55"/>
</dbReference>
<protein>
    <submittedName>
        <fullName evidence="3">Peptidase M55</fullName>
    </submittedName>
</protein>
<evidence type="ECO:0000256" key="1">
    <source>
        <dbReference type="PIRSR" id="PIRSR015853-1"/>
    </source>
</evidence>
<dbReference type="Gene3D" id="3.40.50.10780">
    <property type="entry name" value="Dipeptide transport protein"/>
    <property type="match status" value="1"/>
</dbReference>
<feature type="binding site" evidence="2">
    <location>
        <position position="8"/>
    </location>
    <ligand>
        <name>Zn(2+)</name>
        <dbReference type="ChEBI" id="CHEBI:29105"/>
        <label>2</label>
    </ligand>
</feature>
<feature type="binding site" evidence="2">
    <location>
        <position position="10"/>
    </location>
    <ligand>
        <name>Zn(2+)</name>
        <dbReference type="ChEBI" id="CHEBI:29105"/>
        <label>1</label>
    </ligand>
</feature>
<dbReference type="AlphaFoldDB" id="A0A410PVL7"/>
<sequence>MKVFISADIEGVTGVTSWGETRYGGQGYEAACRQMTLEVAAACRAAMKLGYEVVVKDGHEDALNIDMTELPKGVQLIRGWMSSPASMMGGLDESFDAVVYIGYHSPEGTDTSSLAHTGEHEWFNYIKINGELASEFLYNALLATDYKVPSVFLSGDEGMCQLAKKSHPEIITVATKKGIGNASWNIHPEEAIENIEAGVEKALKANVGLRPVEKEYHMVINFKEHQHARRASWYPGAKQTDSNTVEYTAKTIWELTVARMFLSE</sequence>
<feature type="binding site" evidence="2">
    <location>
        <position position="8"/>
    </location>
    <ligand>
        <name>Zn(2+)</name>
        <dbReference type="ChEBI" id="CHEBI:29105"/>
        <label>1</label>
    </ligand>
</feature>
<dbReference type="Proteomes" id="UP000287601">
    <property type="component" value="Chromosome"/>
</dbReference>
<evidence type="ECO:0000313" key="4">
    <source>
        <dbReference type="Proteomes" id="UP000287601"/>
    </source>
</evidence>
<keyword evidence="2" id="KW-0862">Zinc</keyword>
<organism evidence="3 4">
    <name type="scientific">Aminipila luticellarii</name>
    <dbReference type="NCBI Taxonomy" id="2507160"/>
    <lineage>
        <taxon>Bacteria</taxon>
        <taxon>Bacillati</taxon>
        <taxon>Bacillota</taxon>
        <taxon>Clostridia</taxon>
        <taxon>Peptostreptococcales</taxon>
        <taxon>Anaerovoracaceae</taxon>
        <taxon>Aminipila</taxon>
    </lineage>
</organism>
<feature type="active site" description="Nucleophile" evidence="1">
    <location>
        <position position="116"/>
    </location>
</feature>
<feature type="binding site" evidence="2">
    <location>
        <position position="135"/>
    </location>
    <ligand>
        <name>Zn(2+)</name>
        <dbReference type="ChEBI" id="CHEBI:29105"/>
        <label>2</label>
    </ligand>
</feature>
<gene>
    <name evidence="3" type="ORF">EQM06_06855</name>
</gene>
<evidence type="ECO:0000313" key="3">
    <source>
        <dbReference type="EMBL" id="QAT42977.1"/>
    </source>
</evidence>
<dbReference type="InterPro" id="IPR036177">
    <property type="entry name" value="Peptidase_M55_sf"/>
</dbReference>
<dbReference type="Pfam" id="PF04951">
    <property type="entry name" value="Peptidase_M55"/>
    <property type="match status" value="1"/>
</dbReference>
<dbReference type="RefSeq" id="WP_128745626.1">
    <property type="nucleotide sequence ID" value="NZ_CP035281.1"/>
</dbReference>
<dbReference type="SUPFAM" id="SSF63992">
    <property type="entry name" value="Dipeptide transport protein"/>
    <property type="match status" value="1"/>
</dbReference>
<accession>A0A410PVL7</accession>